<protein>
    <recommendedName>
        <fullName evidence="4">Helix-turn-helix domain-containing protein</fullName>
    </recommendedName>
</protein>
<dbReference type="Pfam" id="PF13730">
    <property type="entry name" value="HTH_36"/>
    <property type="match status" value="1"/>
</dbReference>
<dbReference type="HOGENOM" id="CLU_759989_0_0_11"/>
<dbReference type="Proteomes" id="UP000003994">
    <property type="component" value="Unassembled WGS sequence"/>
</dbReference>
<sequence>MSFRAVAWAFDRIKGLGQGEKLVLLALAEFANDEDETWRSREEIAQRAECSLRSVASHLKTLDECGLISRVPRYSWCGDQSGACADKSAHKHRSGTTYRLHLEVEGNFAESAESTDANLAHVDFSAECSGCGHTCKSCTCGDDRGSTDANSGSPQMQQVAPICTYNPQINHQTKPNQTEPTHEEAPVGCEGEFFGSVGSGVEVEIDSPLGVADAELIAECLPPPLRVLDATGAVAVTRVLRECVDAGWQPAQIRQVMDQALPPNVGRLPALVCYRLRANVLKGQPPARSADEDPRVRRERERQAERARQERIEALAAQVEPGDVDPLWDQAWSQVVSENPEASRVEQLHLAQERHAVLLGGESA</sequence>
<dbReference type="SUPFAM" id="SSF46785">
    <property type="entry name" value="Winged helix' DNA-binding domain"/>
    <property type="match status" value="1"/>
</dbReference>
<gene>
    <name evidence="2" type="ORF">HMPREF9241_00288</name>
</gene>
<name>K0ZIV2_9ACTO</name>
<dbReference type="eggNOG" id="COG0640">
    <property type="taxonomic scope" value="Bacteria"/>
</dbReference>
<evidence type="ECO:0000256" key="1">
    <source>
        <dbReference type="SAM" id="MobiDB-lite"/>
    </source>
</evidence>
<dbReference type="Gene3D" id="1.10.10.10">
    <property type="entry name" value="Winged helix-like DNA-binding domain superfamily/Winged helix DNA-binding domain"/>
    <property type="match status" value="1"/>
</dbReference>
<feature type="region of interest" description="Disordered" evidence="1">
    <location>
        <begin position="284"/>
        <end position="309"/>
    </location>
</feature>
<keyword evidence="3" id="KW-1185">Reference proteome</keyword>
<evidence type="ECO:0008006" key="4">
    <source>
        <dbReference type="Google" id="ProtNLM"/>
    </source>
</evidence>
<comment type="caution">
    <text evidence="2">The sequence shown here is derived from an EMBL/GenBank/DDBJ whole genome shotgun (WGS) entry which is preliminary data.</text>
</comment>
<feature type="compositionally biased region" description="Basic and acidic residues" evidence="1">
    <location>
        <begin position="289"/>
        <end position="309"/>
    </location>
</feature>
<accession>K0ZIV2</accession>
<dbReference type="InterPro" id="IPR036390">
    <property type="entry name" value="WH_DNA-bd_sf"/>
</dbReference>
<dbReference type="InterPro" id="IPR036388">
    <property type="entry name" value="WH-like_DNA-bd_sf"/>
</dbReference>
<dbReference type="PATRIC" id="fig|883077.3.peg.274"/>
<reference evidence="2 3" key="1">
    <citation type="submission" date="2012-07" db="EMBL/GenBank/DDBJ databases">
        <title>The Genome Sequence of Actinomyces turicensis ACS-279-V-COL4.</title>
        <authorList>
            <consortium name="The Broad Institute Genome Sequencing Platform"/>
            <person name="Earl A."/>
            <person name="Ward D."/>
            <person name="Feldgarden M."/>
            <person name="Gevers D."/>
            <person name="Saerens B."/>
            <person name="Vaneechoutte M."/>
            <person name="Walker B."/>
            <person name="Young S.K."/>
            <person name="Zeng Q."/>
            <person name="Gargeya S."/>
            <person name="Fitzgerald M."/>
            <person name="Haas B."/>
            <person name="Abouelleil A."/>
            <person name="Alvarado L."/>
            <person name="Arachchi H.M."/>
            <person name="Berlin A."/>
            <person name="Chapman S.B."/>
            <person name="Goldberg J."/>
            <person name="Griggs A."/>
            <person name="Gujja S."/>
            <person name="Hansen M."/>
            <person name="Howarth C."/>
            <person name="Imamovic A."/>
            <person name="Larimer J."/>
            <person name="McCowen C."/>
            <person name="Montmayeur A."/>
            <person name="Murphy C."/>
            <person name="Neiman D."/>
            <person name="Pearson M."/>
            <person name="Priest M."/>
            <person name="Roberts A."/>
            <person name="Saif S."/>
            <person name="Shea T."/>
            <person name="Sisk P."/>
            <person name="Sykes S."/>
            <person name="Wortman J."/>
            <person name="Nusbaum C."/>
            <person name="Birren B."/>
        </authorList>
    </citation>
    <scope>NUCLEOTIDE SEQUENCE [LARGE SCALE GENOMIC DNA]</scope>
    <source>
        <strain evidence="2 3">ACS-279-V-Col4</strain>
    </source>
</reference>
<dbReference type="AlphaFoldDB" id="K0ZIV2"/>
<dbReference type="STRING" id="883077.HMPREF9241_00288"/>
<organism evidence="2 3">
    <name type="scientific">Schaalia turicensis ACS-279-V-Col4</name>
    <dbReference type="NCBI Taxonomy" id="883077"/>
    <lineage>
        <taxon>Bacteria</taxon>
        <taxon>Bacillati</taxon>
        <taxon>Actinomycetota</taxon>
        <taxon>Actinomycetes</taxon>
        <taxon>Actinomycetales</taxon>
        <taxon>Actinomycetaceae</taxon>
        <taxon>Schaalia</taxon>
    </lineage>
</organism>
<evidence type="ECO:0000313" key="2">
    <source>
        <dbReference type="EMBL" id="EJZ87660.1"/>
    </source>
</evidence>
<dbReference type="EMBL" id="AGWQ01000003">
    <property type="protein sequence ID" value="EJZ87660.1"/>
    <property type="molecule type" value="Genomic_DNA"/>
</dbReference>
<proteinExistence type="predicted"/>
<evidence type="ECO:0000313" key="3">
    <source>
        <dbReference type="Proteomes" id="UP000003994"/>
    </source>
</evidence>